<evidence type="ECO:0000256" key="2">
    <source>
        <dbReference type="ARBA" id="ARBA00022801"/>
    </source>
</evidence>
<keyword evidence="1" id="KW-0479">Metal-binding</keyword>
<dbReference type="CDD" id="cd09999">
    <property type="entry name" value="Arginase-like_1"/>
    <property type="match status" value="1"/>
</dbReference>
<dbReference type="PANTHER" id="PTHR43782">
    <property type="entry name" value="ARGINASE"/>
    <property type="match status" value="1"/>
</dbReference>
<sequence length="320" mass="33128">MTVVEVPQWRGSGAPTAERLREGAKLLADMVPAAHRVRVEVDDDDLPETAARVRSAVSAAGGFVVTAGGDCGVELEPVAEAMRRHGDRLVVVWFDAHGDLNTPATSPSGAFHGMVLRALTGDGPAGLVADDPLDPRRIVLAAVRDLDPGETAFIEATGIGRVTGPDPAALTEAIASALPPAHISPSPTHDSPSSTHDSPSPTHDSPSSTHDSPSSTHDSPSPTHDTALPDHDGQAAGPAVYIHIDLDVLDPGTFTSVGSPASGGLQPDQLLAMVQATADRFEVVGLGITEYEPSRPEDQALLEPLVKALVEACARQGRDA</sequence>
<evidence type="ECO:0000256" key="1">
    <source>
        <dbReference type="ARBA" id="ARBA00022723"/>
    </source>
</evidence>
<dbReference type="EMBL" id="JAMZEC010000001">
    <property type="protein sequence ID" value="MCP2348312.1"/>
    <property type="molecule type" value="Genomic_DNA"/>
</dbReference>
<evidence type="ECO:0000256" key="5">
    <source>
        <dbReference type="SAM" id="MobiDB-lite"/>
    </source>
</evidence>
<feature type="compositionally biased region" description="Low complexity" evidence="5">
    <location>
        <begin position="184"/>
        <end position="226"/>
    </location>
</feature>
<dbReference type="GO" id="GO:0004053">
    <property type="term" value="F:arginase activity"/>
    <property type="evidence" value="ECO:0007669"/>
    <property type="project" value="UniProtKB-EC"/>
</dbReference>
<keyword evidence="7" id="KW-1185">Reference proteome</keyword>
<dbReference type="PROSITE" id="PS51409">
    <property type="entry name" value="ARGINASE_2"/>
    <property type="match status" value="1"/>
</dbReference>
<protein>
    <submittedName>
        <fullName evidence="6">Arginase</fullName>
        <ecNumber evidence="6">3.5.3.1</ecNumber>
    </submittedName>
</protein>
<reference evidence="6 7" key="1">
    <citation type="submission" date="2022-06" db="EMBL/GenBank/DDBJ databases">
        <title>Sequencing the genomes of 1000 actinobacteria strains.</title>
        <authorList>
            <person name="Klenk H.-P."/>
        </authorList>
    </citation>
    <scope>NUCLEOTIDE SEQUENCE [LARGE SCALE GENOMIC DNA]</scope>
    <source>
        <strain evidence="6 7">DSM 44170</strain>
    </source>
</reference>
<dbReference type="InterPro" id="IPR006035">
    <property type="entry name" value="Ureohydrolase"/>
</dbReference>
<keyword evidence="3" id="KW-0464">Manganese</keyword>
<dbReference type="RefSeq" id="WP_253771958.1">
    <property type="nucleotide sequence ID" value="NZ_BAAAVE010000006.1"/>
</dbReference>
<dbReference type="Gene3D" id="3.40.800.10">
    <property type="entry name" value="Ureohydrolase domain"/>
    <property type="match status" value="2"/>
</dbReference>
<dbReference type="InterPro" id="IPR023696">
    <property type="entry name" value="Ureohydrolase_dom_sf"/>
</dbReference>
<evidence type="ECO:0000313" key="6">
    <source>
        <dbReference type="EMBL" id="MCP2348312.1"/>
    </source>
</evidence>
<dbReference type="Proteomes" id="UP001320766">
    <property type="component" value="Unassembled WGS sequence"/>
</dbReference>
<evidence type="ECO:0000256" key="4">
    <source>
        <dbReference type="PROSITE-ProRule" id="PRU00742"/>
    </source>
</evidence>
<keyword evidence="2 6" id="KW-0378">Hydrolase</keyword>
<name>A0ABT1K3S5_9ACTN</name>
<accession>A0ABT1K3S5</accession>
<comment type="similarity">
    <text evidence="4">Belongs to the arginase family.</text>
</comment>
<evidence type="ECO:0000256" key="3">
    <source>
        <dbReference type="ARBA" id="ARBA00023211"/>
    </source>
</evidence>
<organism evidence="6 7">
    <name type="scientific">Nonomuraea roseoviolacea subsp. carminata</name>
    <dbReference type="NCBI Taxonomy" id="160689"/>
    <lineage>
        <taxon>Bacteria</taxon>
        <taxon>Bacillati</taxon>
        <taxon>Actinomycetota</taxon>
        <taxon>Actinomycetes</taxon>
        <taxon>Streptosporangiales</taxon>
        <taxon>Streptosporangiaceae</taxon>
        <taxon>Nonomuraea</taxon>
    </lineage>
</organism>
<comment type="caution">
    <text evidence="6">The sequence shown here is derived from an EMBL/GenBank/DDBJ whole genome shotgun (WGS) entry which is preliminary data.</text>
</comment>
<gene>
    <name evidence="6" type="ORF">HD595_004434</name>
</gene>
<dbReference type="PANTHER" id="PTHR43782:SF3">
    <property type="entry name" value="ARGINASE"/>
    <property type="match status" value="1"/>
</dbReference>
<dbReference type="Pfam" id="PF00491">
    <property type="entry name" value="Arginase"/>
    <property type="match status" value="2"/>
</dbReference>
<dbReference type="PRINTS" id="PR00116">
    <property type="entry name" value="ARGINASE"/>
</dbReference>
<feature type="region of interest" description="Disordered" evidence="5">
    <location>
        <begin position="179"/>
        <end position="235"/>
    </location>
</feature>
<proteinExistence type="inferred from homology"/>
<dbReference type="EC" id="3.5.3.1" evidence="6"/>
<dbReference type="SUPFAM" id="SSF52768">
    <property type="entry name" value="Arginase/deacetylase"/>
    <property type="match status" value="2"/>
</dbReference>
<evidence type="ECO:0000313" key="7">
    <source>
        <dbReference type="Proteomes" id="UP001320766"/>
    </source>
</evidence>